<evidence type="ECO:0000313" key="1">
    <source>
        <dbReference type="EMBL" id="SQB04039.1"/>
    </source>
</evidence>
<dbReference type="AlphaFoldDB" id="A0A2X2VRH5"/>
<protein>
    <submittedName>
        <fullName evidence="1">Reverse transcriptase/maturase</fullName>
    </submittedName>
</protein>
<dbReference type="InterPro" id="IPR043502">
    <property type="entry name" value="DNA/RNA_pol_sf"/>
</dbReference>
<evidence type="ECO:0000313" key="2">
    <source>
        <dbReference type="Proteomes" id="UP000251853"/>
    </source>
</evidence>
<keyword evidence="2" id="KW-1185">Reference proteome</keyword>
<keyword evidence="1" id="KW-0548">Nucleotidyltransferase</keyword>
<accession>A0A2X2VRH5</accession>
<dbReference type="SUPFAM" id="SSF56672">
    <property type="entry name" value="DNA/RNA polymerases"/>
    <property type="match status" value="1"/>
</dbReference>
<organism evidence="1 2">
    <name type="scientific">Enterocloster clostridioformis</name>
    <dbReference type="NCBI Taxonomy" id="1531"/>
    <lineage>
        <taxon>Bacteria</taxon>
        <taxon>Bacillati</taxon>
        <taxon>Bacillota</taxon>
        <taxon>Clostridia</taxon>
        <taxon>Lachnospirales</taxon>
        <taxon>Lachnospiraceae</taxon>
        <taxon>Enterocloster</taxon>
    </lineage>
</organism>
<keyword evidence="1" id="KW-0808">Transferase</keyword>
<sequence length="165" mass="18728">METGHGIKYRQLHIEDYLREIPAEQGRETGEYAHERITGNPDTNTDFRTDNLLDTILRSDNLNAAYKKVKTNKGVGGIDGMQVDELLPYLREHQSELVEQVREGKYKPNPVRRVEIPKEEKGKTRKLGIPTVCVVCGSSGYSFPGDRKYHPLLASFPECKIRISA</sequence>
<dbReference type="Proteomes" id="UP000251853">
    <property type="component" value="Unassembled WGS sequence"/>
</dbReference>
<gene>
    <name evidence="1" type="primary">ltrA_7</name>
    <name evidence="1" type="ORF">NCTC11224_00430</name>
</gene>
<dbReference type="RefSeq" id="WP_225537613.1">
    <property type="nucleotide sequence ID" value="NZ_JAIWZC010000001.1"/>
</dbReference>
<reference evidence="1 2" key="1">
    <citation type="submission" date="2018-06" db="EMBL/GenBank/DDBJ databases">
        <authorList>
            <consortium name="Pathogen Informatics"/>
            <person name="Doyle S."/>
        </authorList>
    </citation>
    <scope>NUCLEOTIDE SEQUENCE [LARGE SCALE GENOMIC DNA]</scope>
    <source>
        <strain evidence="1 2">NCTC11224</strain>
    </source>
</reference>
<proteinExistence type="predicted"/>
<name>A0A2X2VRH5_9FIRM</name>
<keyword evidence="1" id="KW-0695">RNA-directed DNA polymerase</keyword>
<dbReference type="EMBL" id="UAVW01000001">
    <property type="protein sequence ID" value="SQB04039.1"/>
    <property type="molecule type" value="Genomic_DNA"/>
</dbReference>
<dbReference type="GO" id="GO:0003964">
    <property type="term" value="F:RNA-directed DNA polymerase activity"/>
    <property type="evidence" value="ECO:0007669"/>
    <property type="project" value="UniProtKB-KW"/>
</dbReference>